<protein>
    <submittedName>
        <fullName evidence="2">Uncharacterized protein</fullName>
    </submittedName>
</protein>
<evidence type="ECO:0000313" key="2">
    <source>
        <dbReference type="EMBL" id="KJA21272.1"/>
    </source>
</evidence>
<evidence type="ECO:0000313" key="3">
    <source>
        <dbReference type="Proteomes" id="UP000054270"/>
    </source>
</evidence>
<sequence length="157" mass="17112">MHDRECSANARPRTRITPAFAPPKYAHASNLTSHAPHRTAPRPCADDYRLSCQSPVRPVYFSVIPSPPACTASCNALARIFKAGGILISAYRAMRLLRLERGGRRAVAARYVAFGACDNALAFRCTQRGARTPQLQPLPDTHPRAKSSLATIHTPPP</sequence>
<dbReference type="AlphaFoldDB" id="A0A0D2L3D8"/>
<feature type="region of interest" description="Disordered" evidence="1">
    <location>
        <begin position="132"/>
        <end position="157"/>
    </location>
</feature>
<accession>A0A0D2L3D8</accession>
<evidence type="ECO:0000256" key="1">
    <source>
        <dbReference type="SAM" id="MobiDB-lite"/>
    </source>
</evidence>
<name>A0A0D2L3D8_HYPSF</name>
<gene>
    <name evidence="2" type="ORF">HYPSUDRAFT_42126</name>
</gene>
<proteinExistence type="predicted"/>
<reference evidence="3" key="1">
    <citation type="submission" date="2014-04" db="EMBL/GenBank/DDBJ databases">
        <title>Evolutionary Origins and Diversification of the Mycorrhizal Mutualists.</title>
        <authorList>
            <consortium name="DOE Joint Genome Institute"/>
            <consortium name="Mycorrhizal Genomics Consortium"/>
            <person name="Kohler A."/>
            <person name="Kuo A."/>
            <person name="Nagy L.G."/>
            <person name="Floudas D."/>
            <person name="Copeland A."/>
            <person name="Barry K.W."/>
            <person name="Cichocki N."/>
            <person name="Veneault-Fourrey C."/>
            <person name="LaButti K."/>
            <person name="Lindquist E.A."/>
            <person name="Lipzen A."/>
            <person name="Lundell T."/>
            <person name="Morin E."/>
            <person name="Murat C."/>
            <person name="Riley R."/>
            <person name="Ohm R."/>
            <person name="Sun H."/>
            <person name="Tunlid A."/>
            <person name="Henrissat B."/>
            <person name="Grigoriev I.V."/>
            <person name="Hibbett D.S."/>
            <person name="Martin F."/>
        </authorList>
    </citation>
    <scope>NUCLEOTIDE SEQUENCE [LARGE SCALE GENOMIC DNA]</scope>
    <source>
        <strain evidence="3">FD-334 SS-4</strain>
    </source>
</reference>
<dbReference type="EMBL" id="KN817559">
    <property type="protein sequence ID" value="KJA21272.1"/>
    <property type="molecule type" value="Genomic_DNA"/>
</dbReference>
<organism evidence="2 3">
    <name type="scientific">Hypholoma sublateritium (strain FD-334 SS-4)</name>
    <dbReference type="NCBI Taxonomy" id="945553"/>
    <lineage>
        <taxon>Eukaryota</taxon>
        <taxon>Fungi</taxon>
        <taxon>Dikarya</taxon>
        <taxon>Basidiomycota</taxon>
        <taxon>Agaricomycotina</taxon>
        <taxon>Agaricomycetes</taxon>
        <taxon>Agaricomycetidae</taxon>
        <taxon>Agaricales</taxon>
        <taxon>Agaricineae</taxon>
        <taxon>Strophariaceae</taxon>
        <taxon>Hypholoma</taxon>
    </lineage>
</organism>
<keyword evidence="3" id="KW-1185">Reference proteome</keyword>
<dbReference type="Proteomes" id="UP000054270">
    <property type="component" value="Unassembled WGS sequence"/>
</dbReference>